<dbReference type="InterPro" id="IPR000182">
    <property type="entry name" value="GNAT_dom"/>
</dbReference>
<dbReference type="PROSITE" id="PS51186">
    <property type="entry name" value="GNAT"/>
    <property type="match status" value="1"/>
</dbReference>
<accession>A0A250WRE6</accession>
<evidence type="ECO:0000313" key="3">
    <source>
        <dbReference type="Proteomes" id="UP000232323"/>
    </source>
</evidence>
<proteinExistence type="predicted"/>
<organism evidence="2 3">
    <name type="scientific">Chlamydomonas eustigma</name>
    <dbReference type="NCBI Taxonomy" id="1157962"/>
    <lineage>
        <taxon>Eukaryota</taxon>
        <taxon>Viridiplantae</taxon>
        <taxon>Chlorophyta</taxon>
        <taxon>core chlorophytes</taxon>
        <taxon>Chlorophyceae</taxon>
        <taxon>CS clade</taxon>
        <taxon>Chlamydomonadales</taxon>
        <taxon>Chlamydomonadaceae</taxon>
        <taxon>Chlamydomonas</taxon>
    </lineage>
</organism>
<dbReference type="CDD" id="cd04301">
    <property type="entry name" value="NAT_SF"/>
    <property type="match status" value="1"/>
</dbReference>
<dbReference type="EMBL" id="BEGY01000002">
    <property type="protein sequence ID" value="GAX73120.1"/>
    <property type="molecule type" value="Genomic_DNA"/>
</dbReference>
<reference evidence="2 3" key="1">
    <citation type="submission" date="2017-08" db="EMBL/GenBank/DDBJ databases">
        <title>Acidophilic green algal genome provides insights into adaptation to an acidic environment.</title>
        <authorList>
            <person name="Hirooka S."/>
            <person name="Hirose Y."/>
            <person name="Kanesaki Y."/>
            <person name="Higuchi S."/>
            <person name="Fujiwara T."/>
            <person name="Onuma R."/>
            <person name="Era A."/>
            <person name="Ohbayashi R."/>
            <person name="Uzuka A."/>
            <person name="Nozaki H."/>
            <person name="Yoshikawa H."/>
            <person name="Miyagishima S.Y."/>
        </authorList>
    </citation>
    <scope>NUCLEOTIDE SEQUENCE [LARGE SCALE GENOMIC DNA]</scope>
    <source>
        <strain evidence="2 3">NIES-2499</strain>
    </source>
</reference>
<dbReference type="GO" id="GO:0016747">
    <property type="term" value="F:acyltransferase activity, transferring groups other than amino-acyl groups"/>
    <property type="evidence" value="ECO:0007669"/>
    <property type="project" value="InterPro"/>
</dbReference>
<protein>
    <recommendedName>
        <fullName evidence="1">N-acetyltransferase domain-containing protein</fullName>
    </recommendedName>
</protein>
<keyword evidence="3" id="KW-1185">Reference proteome</keyword>
<dbReference type="PANTHER" id="PTHR47876">
    <property type="entry name" value="OS08G0260000 PROTEIN"/>
    <property type="match status" value="1"/>
</dbReference>
<dbReference type="Pfam" id="PF00583">
    <property type="entry name" value="Acetyltransf_1"/>
    <property type="match status" value="1"/>
</dbReference>
<evidence type="ECO:0000259" key="1">
    <source>
        <dbReference type="PROSITE" id="PS51186"/>
    </source>
</evidence>
<feature type="domain" description="N-acetyltransferase" evidence="1">
    <location>
        <begin position="107"/>
        <end position="272"/>
    </location>
</feature>
<dbReference type="PANTHER" id="PTHR47876:SF2">
    <property type="entry name" value="GCN5-RELATED N-ACETYLTRANSFERASE 7, CHLOROPLASTIC"/>
    <property type="match status" value="1"/>
</dbReference>
<dbReference type="Proteomes" id="UP000232323">
    <property type="component" value="Unassembled WGS sequence"/>
</dbReference>
<dbReference type="STRING" id="1157962.A0A250WRE6"/>
<dbReference type="AlphaFoldDB" id="A0A250WRE6"/>
<dbReference type="SUPFAM" id="SSF55729">
    <property type="entry name" value="Acyl-CoA N-acyltransferases (Nat)"/>
    <property type="match status" value="1"/>
</dbReference>
<evidence type="ECO:0000313" key="2">
    <source>
        <dbReference type="EMBL" id="GAX73120.1"/>
    </source>
</evidence>
<dbReference type="InterPro" id="IPR016181">
    <property type="entry name" value="Acyl_CoA_acyltransferase"/>
</dbReference>
<dbReference type="Gene3D" id="3.40.630.30">
    <property type="match status" value="1"/>
</dbReference>
<comment type="caution">
    <text evidence="2">The sequence shown here is derived from an EMBL/GenBank/DDBJ whole genome shotgun (WGS) entry which is preliminary data.</text>
</comment>
<gene>
    <name evidence="2" type="ORF">CEUSTIGMA_g573.t1</name>
</gene>
<name>A0A250WRE6_9CHLO</name>
<sequence length="275" mass="30732">MLQTGVFSKREANLGLFQGECSKQRCQRTSRLNITTQAVNITATTNVHYEIRIASSAAELRAAAYLRAHSFYHYPEGRSVIAARAHRRMKGDSEWESVTSKVSGTDVIYKDMKVKCIIAAMSEDQENNICHQVNQDMDLSTKLPANPDAGYYCPQLVIGSLDLNVGSVLPAEELIGKLPEVDAKTRRAYLSNVCVAKAAQRQGIAQALMLTAEQEARREGVQHLYVHVVLDNEPAVKLYQRLDFELEAEESVGFARALDRPRRKLLHKCLQNVTV</sequence>
<dbReference type="OrthoDB" id="41532at2759"/>